<comment type="caution">
    <text evidence="1">The sequence shown here is derived from an EMBL/GenBank/DDBJ whole genome shotgun (WGS) entry which is preliminary data.</text>
</comment>
<organism evidence="1 2">
    <name type="scientific">Thelohanellus kitauei</name>
    <name type="common">Myxosporean</name>
    <dbReference type="NCBI Taxonomy" id="669202"/>
    <lineage>
        <taxon>Eukaryota</taxon>
        <taxon>Metazoa</taxon>
        <taxon>Cnidaria</taxon>
        <taxon>Myxozoa</taxon>
        <taxon>Myxosporea</taxon>
        <taxon>Bivalvulida</taxon>
        <taxon>Platysporina</taxon>
        <taxon>Myxobolidae</taxon>
        <taxon>Thelohanellus</taxon>
    </lineage>
</organism>
<sequence length="184" mass="21065">MVTIGQIQRFESGNFDHWIEDLETFAEANGWTEDAQKLKTLPLYLKGEAKTLFRQAKKKKACYKAVCAALKAAFMEDPELAKMRLCTTTKLEGESFSRFVARIRNEVELAYPELDASGQQVRSYETFKEGIPEKFRKAIYKDSSVNTIDTAITKCQRLVMAERTTPKHVQTVEAVEQKPKEMEI</sequence>
<gene>
    <name evidence="1" type="ORF">RF11_04643</name>
</gene>
<proteinExistence type="predicted"/>
<reference evidence="1 2" key="1">
    <citation type="journal article" date="2014" name="Genome Biol. Evol.">
        <title>The genome of the myxosporean Thelohanellus kitauei shows adaptations to nutrient acquisition within its fish host.</title>
        <authorList>
            <person name="Yang Y."/>
            <person name="Xiong J."/>
            <person name="Zhou Z."/>
            <person name="Huo F."/>
            <person name="Miao W."/>
            <person name="Ran C."/>
            <person name="Liu Y."/>
            <person name="Zhang J."/>
            <person name="Feng J."/>
            <person name="Wang M."/>
            <person name="Wang M."/>
            <person name="Wang L."/>
            <person name="Yao B."/>
        </authorList>
    </citation>
    <scope>NUCLEOTIDE SEQUENCE [LARGE SCALE GENOMIC DNA]</scope>
    <source>
        <strain evidence="1">Wuqing</strain>
    </source>
</reference>
<evidence type="ECO:0000313" key="1">
    <source>
        <dbReference type="EMBL" id="KII74376.1"/>
    </source>
</evidence>
<dbReference type="Proteomes" id="UP000031668">
    <property type="component" value="Unassembled WGS sequence"/>
</dbReference>
<keyword evidence="2" id="KW-1185">Reference proteome</keyword>
<evidence type="ECO:0000313" key="2">
    <source>
        <dbReference type="Proteomes" id="UP000031668"/>
    </source>
</evidence>
<accession>A0A0C2N3Y3</accession>
<name>A0A0C2N3Y3_THEKT</name>
<evidence type="ECO:0008006" key="3">
    <source>
        <dbReference type="Google" id="ProtNLM"/>
    </source>
</evidence>
<dbReference type="EMBL" id="JWZT01000436">
    <property type="protein sequence ID" value="KII74376.1"/>
    <property type="molecule type" value="Genomic_DNA"/>
</dbReference>
<protein>
    <recommendedName>
        <fullName evidence="3">Retrotransposon gag domain-containing protein</fullName>
    </recommendedName>
</protein>
<dbReference type="AlphaFoldDB" id="A0A0C2N3Y3"/>